<feature type="compositionally biased region" description="Low complexity" evidence="1">
    <location>
        <begin position="170"/>
        <end position="179"/>
    </location>
</feature>
<protein>
    <submittedName>
        <fullName evidence="3">Uncharacterized protein</fullName>
    </submittedName>
</protein>
<sequence length="264" mass="27934">MKENRRKVIAALVFVGIIIALGSAFVALTGMIAFVAAVAATIVFLIKKDNLKTKKAVIAVGVAFLVSAVGLILVPTSESAPEKQTARVEESLPKTGSSATSESSTQKTSESTVSSSAESSSDSAQKREEQKAEEQRLAAEAKKAEEEKKALEQQQAAEAQKAEEERKAQEQQQAQLAAQKAEEDRLAQEAAAAQQQVAAQQAQAAAEAQQAPQPQPVSQTVFIAPQSGTKYHSHSGCRGLSNANSVEEVAMENVGNRTACSFCY</sequence>
<gene>
    <name evidence="3" type="ORF">JZO70_00960</name>
</gene>
<feature type="transmembrane region" description="Helical" evidence="2">
    <location>
        <begin position="56"/>
        <end position="74"/>
    </location>
</feature>
<comment type="caution">
    <text evidence="3">The sequence shown here is derived from an EMBL/GenBank/DDBJ whole genome shotgun (WGS) entry which is preliminary data.</text>
</comment>
<keyword evidence="2" id="KW-1133">Transmembrane helix</keyword>
<name>A0ABS3L6L2_9ENTE</name>
<keyword evidence="2" id="KW-0812">Transmembrane</keyword>
<reference evidence="3 4" key="1">
    <citation type="submission" date="2021-03" db="EMBL/GenBank/DDBJ databases">
        <title>Enterococcal diversity collection.</title>
        <authorList>
            <person name="Gilmore M.S."/>
            <person name="Schwartzman J."/>
            <person name="Van Tyne D."/>
            <person name="Martin M."/>
            <person name="Earl A.M."/>
            <person name="Manson A.L."/>
            <person name="Straub T."/>
            <person name="Salamzade R."/>
            <person name="Saavedra J."/>
            <person name="Lebreton F."/>
            <person name="Prichula J."/>
            <person name="Schaufler K."/>
            <person name="Gaca A."/>
            <person name="Sgardioli B."/>
            <person name="Wagenaar J."/>
            <person name="Strong T."/>
        </authorList>
    </citation>
    <scope>NUCLEOTIDE SEQUENCE [LARGE SCALE GENOMIC DNA]</scope>
    <source>
        <strain evidence="3 4">669A</strain>
    </source>
</reference>
<accession>A0ABS3L6L2</accession>
<feature type="compositionally biased region" description="Basic and acidic residues" evidence="1">
    <location>
        <begin position="124"/>
        <end position="151"/>
    </location>
</feature>
<feature type="transmembrane region" description="Helical" evidence="2">
    <location>
        <begin position="12"/>
        <end position="44"/>
    </location>
</feature>
<dbReference type="RefSeq" id="WP_207671652.1">
    <property type="nucleotide sequence ID" value="NZ_JAFREM010000002.1"/>
</dbReference>
<organism evidence="3 4">
    <name type="scientific">Candidatus Enterococcus moelleringii</name>
    <dbReference type="NCBI Taxonomy" id="2815325"/>
    <lineage>
        <taxon>Bacteria</taxon>
        <taxon>Bacillati</taxon>
        <taxon>Bacillota</taxon>
        <taxon>Bacilli</taxon>
        <taxon>Lactobacillales</taxon>
        <taxon>Enterococcaceae</taxon>
        <taxon>Enterococcus</taxon>
    </lineage>
</organism>
<evidence type="ECO:0000313" key="4">
    <source>
        <dbReference type="Proteomes" id="UP000664601"/>
    </source>
</evidence>
<feature type="compositionally biased region" description="Basic and acidic residues" evidence="1">
    <location>
        <begin position="80"/>
        <end position="92"/>
    </location>
</feature>
<evidence type="ECO:0000313" key="3">
    <source>
        <dbReference type="EMBL" id="MBO1304713.1"/>
    </source>
</evidence>
<keyword evidence="2" id="KW-0472">Membrane</keyword>
<feature type="region of interest" description="Disordered" evidence="1">
    <location>
        <begin position="80"/>
        <end position="235"/>
    </location>
</feature>
<evidence type="ECO:0000256" key="2">
    <source>
        <dbReference type="SAM" id="Phobius"/>
    </source>
</evidence>
<feature type="compositionally biased region" description="Basic and acidic residues" evidence="1">
    <location>
        <begin position="160"/>
        <end position="169"/>
    </location>
</feature>
<feature type="compositionally biased region" description="Polar residues" evidence="1">
    <location>
        <begin position="218"/>
        <end position="230"/>
    </location>
</feature>
<evidence type="ECO:0000256" key="1">
    <source>
        <dbReference type="SAM" id="MobiDB-lite"/>
    </source>
</evidence>
<feature type="compositionally biased region" description="Low complexity" evidence="1">
    <location>
        <begin position="188"/>
        <end position="212"/>
    </location>
</feature>
<keyword evidence="4" id="KW-1185">Reference proteome</keyword>
<dbReference type="Proteomes" id="UP000664601">
    <property type="component" value="Unassembled WGS sequence"/>
</dbReference>
<feature type="compositionally biased region" description="Low complexity" evidence="1">
    <location>
        <begin position="97"/>
        <end position="123"/>
    </location>
</feature>
<dbReference type="EMBL" id="JAFREM010000002">
    <property type="protein sequence ID" value="MBO1304713.1"/>
    <property type="molecule type" value="Genomic_DNA"/>
</dbReference>
<proteinExistence type="predicted"/>